<feature type="compositionally biased region" description="Basic residues" evidence="1">
    <location>
        <begin position="1"/>
        <end position="16"/>
    </location>
</feature>
<organism evidence="2 3">
    <name type="scientific">Phyllostomus discolor</name>
    <name type="common">pale spear-nosed bat</name>
    <dbReference type="NCBI Taxonomy" id="89673"/>
    <lineage>
        <taxon>Eukaryota</taxon>
        <taxon>Metazoa</taxon>
        <taxon>Chordata</taxon>
        <taxon>Craniata</taxon>
        <taxon>Vertebrata</taxon>
        <taxon>Euteleostomi</taxon>
        <taxon>Mammalia</taxon>
        <taxon>Eutheria</taxon>
        <taxon>Laurasiatheria</taxon>
        <taxon>Chiroptera</taxon>
        <taxon>Yangochiroptera</taxon>
        <taxon>Phyllostomidae</taxon>
        <taxon>Phyllostominae</taxon>
        <taxon>Phyllostomus</taxon>
    </lineage>
</organism>
<protein>
    <submittedName>
        <fullName evidence="2">HDGF like 3</fullName>
    </submittedName>
</protein>
<proteinExistence type="predicted"/>
<dbReference type="AlphaFoldDB" id="A0A833YNH4"/>
<feature type="region of interest" description="Disordered" evidence="1">
    <location>
        <begin position="1"/>
        <end position="47"/>
    </location>
</feature>
<accession>A0A833YNH4</accession>
<gene>
    <name evidence="2" type="ORF">HJG60_006155</name>
</gene>
<name>A0A833YNH4_9CHIR</name>
<reference evidence="2 3" key="1">
    <citation type="journal article" date="2020" name="Nature">
        <title>Six reference-quality genomes reveal evolution of bat adaptations.</title>
        <authorList>
            <person name="Jebb D."/>
            <person name="Huang Z."/>
            <person name="Pippel M."/>
            <person name="Hughes G.M."/>
            <person name="Lavrichenko K."/>
            <person name="Devanna P."/>
            <person name="Winkler S."/>
            <person name="Jermiin L.S."/>
            <person name="Skirmuntt E.C."/>
            <person name="Katzourakis A."/>
            <person name="Burkitt-Gray L."/>
            <person name="Ray D.A."/>
            <person name="Sullivan K.A.M."/>
            <person name="Roscito J.G."/>
            <person name="Kirilenko B.M."/>
            <person name="Davalos L.M."/>
            <person name="Corthals A.P."/>
            <person name="Power M.L."/>
            <person name="Jones G."/>
            <person name="Ransome R.D."/>
            <person name="Dechmann D.K.N."/>
            <person name="Locatelli A.G."/>
            <person name="Puechmaille S.J."/>
            <person name="Fedrigo O."/>
            <person name="Jarvis E.D."/>
            <person name="Hiller M."/>
            <person name="Vernes S.C."/>
            <person name="Myers E.W."/>
            <person name="Teeling E.C."/>
        </authorList>
    </citation>
    <scope>NUCLEOTIDE SEQUENCE [LARGE SCALE GENOMIC DNA]</scope>
    <source>
        <strain evidence="2">Bat1K_MPI-CBG_1</strain>
    </source>
</reference>
<evidence type="ECO:0000313" key="2">
    <source>
        <dbReference type="EMBL" id="KAF6077669.1"/>
    </source>
</evidence>
<sequence>MRMTRTAKKRRTKAARRAGTPAMTRETQVQTRRRPAKGPNHRHGAALREAAERACVCLSTTRFRVSRHGPRRPDAAAVGAHVTHSPLCLCLGKGKKKTF</sequence>
<dbReference type="EMBL" id="JABVXQ010000014">
    <property type="protein sequence ID" value="KAF6077669.1"/>
    <property type="molecule type" value="Genomic_DNA"/>
</dbReference>
<evidence type="ECO:0000256" key="1">
    <source>
        <dbReference type="SAM" id="MobiDB-lite"/>
    </source>
</evidence>
<dbReference type="Proteomes" id="UP000664940">
    <property type="component" value="Unassembled WGS sequence"/>
</dbReference>
<evidence type="ECO:0000313" key="3">
    <source>
        <dbReference type="Proteomes" id="UP000664940"/>
    </source>
</evidence>
<comment type="caution">
    <text evidence="2">The sequence shown here is derived from an EMBL/GenBank/DDBJ whole genome shotgun (WGS) entry which is preliminary data.</text>
</comment>
<feature type="compositionally biased region" description="Basic residues" evidence="1">
    <location>
        <begin position="31"/>
        <end position="45"/>
    </location>
</feature>